<sequence length="522" mass="56182">MIRRLVSVLAAGAALAAPARAQTVLPPAPQPSYEYEARRIIDGLNATGMVAGVMVDGKVVYTGAFGKLEEGGTRPVTTDTLFPIASLSKAFTSTALAILVDRKQIGWDDPVRKYIPEFAMYDPWVSEHFTIRDALTHRSGLPLGAGDLLFWPDGNAGVPDVIKALPNLRPTTGFRDGYAYDNLLYLIAGEVIARVSGKSFQDFVDAEILKPVGLTRCAVDASRIRPGQQVATGHEREAGAKKGTPIDKRMTFTPAVAAAGGLNCPVGDMMIWARFWLDGGVTANGTRLISEAQKNELWKGVTPTSSGVIPKTGPARNLEMYALGWAVESLEGAPVITHSGGAPGVATNFILLPQQNVAIFASSNDYMATANAWTRQIADHLVNGKQDVDVIDRVIKRNTEANAKAAGLVAQAIRPPKGAARPSLPLSAYTGVYHDAWYGDVTITQKRGKLFIDMGRSTLLDGPLTPFEGDTFAALWPDRTMKADAFVTFTVESGKATGMKMKAISELTDFSYDFHDLDLKRK</sequence>
<dbReference type="SUPFAM" id="SSF56601">
    <property type="entry name" value="beta-lactamase/transpeptidase-like"/>
    <property type="match status" value="1"/>
</dbReference>
<evidence type="ECO:0000256" key="1">
    <source>
        <dbReference type="SAM" id="SignalP"/>
    </source>
</evidence>
<dbReference type="PANTHER" id="PTHR46825">
    <property type="entry name" value="D-ALANYL-D-ALANINE-CARBOXYPEPTIDASE/ENDOPEPTIDASE AMPH"/>
    <property type="match status" value="1"/>
</dbReference>
<feature type="signal peptide" evidence="1">
    <location>
        <begin position="1"/>
        <end position="21"/>
    </location>
</feature>
<dbReference type="InterPro" id="IPR012338">
    <property type="entry name" value="Beta-lactam/transpept-like"/>
</dbReference>
<protein>
    <submittedName>
        <fullName evidence="4">CubicO group peptidase (Beta-lactamase class C family)</fullName>
    </submittedName>
</protein>
<dbReference type="Proteomes" id="UP000232587">
    <property type="component" value="Unassembled WGS sequence"/>
</dbReference>
<accession>A0A2N0I3R5</accession>
<feature type="chain" id="PRO_5014903276" evidence="1">
    <location>
        <begin position="22"/>
        <end position="522"/>
    </location>
</feature>
<gene>
    <name evidence="4" type="ORF">B0I00_1034</name>
</gene>
<evidence type="ECO:0000259" key="2">
    <source>
        <dbReference type="Pfam" id="PF00144"/>
    </source>
</evidence>
<dbReference type="EMBL" id="PHUF01000002">
    <property type="protein sequence ID" value="PKB25827.1"/>
    <property type="molecule type" value="Genomic_DNA"/>
</dbReference>
<dbReference type="Gene3D" id="2.40.128.600">
    <property type="match status" value="1"/>
</dbReference>
<reference evidence="4 5" key="1">
    <citation type="submission" date="2017-11" db="EMBL/GenBank/DDBJ databases">
        <title>Genomic Encyclopedia of Type Strains, Phase III (KMG-III): the genomes of soil and plant-associated and newly described type strains.</title>
        <authorList>
            <person name="Whitman W."/>
        </authorList>
    </citation>
    <scope>NUCLEOTIDE SEQUENCE [LARGE SCALE GENOMIC DNA]</scope>
    <source>
        <strain evidence="4 5">CGMCC 1.12274</strain>
    </source>
</reference>
<dbReference type="Pfam" id="PF00144">
    <property type="entry name" value="Beta-lactamase"/>
    <property type="match status" value="1"/>
</dbReference>
<evidence type="ECO:0000313" key="5">
    <source>
        <dbReference type="Proteomes" id="UP000232587"/>
    </source>
</evidence>
<dbReference type="InterPro" id="IPR021860">
    <property type="entry name" value="Peptidase_S12_Pab87-rel_C"/>
</dbReference>
<dbReference type="InterPro" id="IPR001466">
    <property type="entry name" value="Beta-lactam-related"/>
</dbReference>
<dbReference type="RefSeq" id="WP_100866221.1">
    <property type="nucleotide sequence ID" value="NZ_PHUF01000002.1"/>
</dbReference>
<dbReference type="PANTHER" id="PTHR46825:SF15">
    <property type="entry name" value="BETA-LACTAMASE-RELATED DOMAIN-CONTAINING PROTEIN"/>
    <property type="match status" value="1"/>
</dbReference>
<comment type="caution">
    <text evidence="4">The sequence shown here is derived from an EMBL/GenBank/DDBJ whole genome shotgun (WGS) entry which is preliminary data.</text>
</comment>
<dbReference type="AlphaFoldDB" id="A0A2N0I3R5"/>
<dbReference type="Gene3D" id="3.40.710.10">
    <property type="entry name" value="DD-peptidase/beta-lactamase superfamily"/>
    <property type="match status" value="1"/>
</dbReference>
<proteinExistence type="predicted"/>
<evidence type="ECO:0000259" key="3">
    <source>
        <dbReference type="Pfam" id="PF11954"/>
    </source>
</evidence>
<feature type="domain" description="Peptidase S12 Pab87-related C-terminal" evidence="3">
    <location>
        <begin position="417"/>
        <end position="521"/>
    </location>
</feature>
<keyword evidence="5" id="KW-1185">Reference proteome</keyword>
<feature type="domain" description="Beta-lactamase-related" evidence="2">
    <location>
        <begin position="38"/>
        <end position="366"/>
    </location>
</feature>
<keyword evidence="1" id="KW-0732">Signal</keyword>
<dbReference type="OrthoDB" id="5377981at2"/>
<name>A0A2N0I3R5_9SPHN</name>
<dbReference type="InterPro" id="IPR050491">
    <property type="entry name" value="AmpC-like"/>
</dbReference>
<organism evidence="4 5">
    <name type="scientific">Novosphingobium kunmingense</name>
    <dbReference type="NCBI Taxonomy" id="1211806"/>
    <lineage>
        <taxon>Bacteria</taxon>
        <taxon>Pseudomonadati</taxon>
        <taxon>Pseudomonadota</taxon>
        <taxon>Alphaproteobacteria</taxon>
        <taxon>Sphingomonadales</taxon>
        <taxon>Sphingomonadaceae</taxon>
        <taxon>Novosphingobium</taxon>
    </lineage>
</organism>
<dbReference type="Pfam" id="PF11954">
    <property type="entry name" value="DUF3471"/>
    <property type="match status" value="1"/>
</dbReference>
<evidence type="ECO:0000313" key="4">
    <source>
        <dbReference type="EMBL" id="PKB25827.1"/>
    </source>
</evidence>